<keyword evidence="2" id="KW-0472">Membrane</keyword>
<evidence type="ECO:0000313" key="3">
    <source>
        <dbReference type="Proteomes" id="UP000046395"/>
    </source>
</evidence>
<name>A0A5S6R5U6_TRIMR</name>
<sequence length="326" mass="36124">MLVRSRLNAGAPEGPAKSYCADDEAALVAATIRRTTQRLPSSKVRLISTVGKIEIVKYSTWDRPSAPDGARARSGRRQRPTSLNQKPPARSRLEPVAKLVRARPAYVWVTCSSCPCQQKSPYDFASRLPSFTTRRMSGVDLTAPSASWTTCPNGRPCPGYKDSREESFCCKSKVQPGDFFCCDYATKANSEYKGLLKEHLAELVGGLLGAAVLLLVVVLAICFYCKCCALYKKRKHHRSSESIAPFGYGTDRIGDYVWSSALRQQQHQQLRRYSSQEEESLQRAQTERKQCTTPPPPYSAVCQSFLSSTRYGMRPSGGDHPPPADV</sequence>
<evidence type="ECO:0000256" key="2">
    <source>
        <dbReference type="SAM" id="Phobius"/>
    </source>
</evidence>
<organism evidence="3 4">
    <name type="scientific">Trichuris muris</name>
    <name type="common">Mouse whipworm</name>
    <dbReference type="NCBI Taxonomy" id="70415"/>
    <lineage>
        <taxon>Eukaryota</taxon>
        <taxon>Metazoa</taxon>
        <taxon>Ecdysozoa</taxon>
        <taxon>Nematoda</taxon>
        <taxon>Enoplea</taxon>
        <taxon>Dorylaimia</taxon>
        <taxon>Trichinellida</taxon>
        <taxon>Trichuridae</taxon>
        <taxon>Trichuris</taxon>
    </lineage>
</organism>
<accession>A0A5S6R5U6</accession>
<feature type="region of interest" description="Disordered" evidence="1">
    <location>
        <begin position="269"/>
        <end position="300"/>
    </location>
</feature>
<dbReference type="AlphaFoldDB" id="A0A5S6R5U6"/>
<feature type="transmembrane region" description="Helical" evidence="2">
    <location>
        <begin position="203"/>
        <end position="225"/>
    </location>
</feature>
<feature type="region of interest" description="Disordered" evidence="1">
    <location>
        <begin position="64"/>
        <end position="93"/>
    </location>
</feature>
<dbReference type="Proteomes" id="UP000046395">
    <property type="component" value="Unassembled WGS sequence"/>
</dbReference>
<protein>
    <submittedName>
        <fullName evidence="4">Uncharacterized protein</fullName>
    </submittedName>
</protein>
<keyword evidence="3" id="KW-1185">Reference proteome</keyword>
<keyword evidence="2" id="KW-1133">Transmembrane helix</keyword>
<evidence type="ECO:0000313" key="4">
    <source>
        <dbReference type="WBParaSite" id="TMUE_3000014639.1"/>
    </source>
</evidence>
<dbReference type="WBParaSite" id="TMUE_3000014639.1">
    <property type="protein sequence ID" value="TMUE_3000014639.1"/>
    <property type="gene ID" value="WBGene00289414"/>
</dbReference>
<reference evidence="4" key="1">
    <citation type="submission" date="2019-12" db="UniProtKB">
        <authorList>
            <consortium name="WormBaseParasite"/>
        </authorList>
    </citation>
    <scope>IDENTIFICATION</scope>
</reference>
<evidence type="ECO:0000256" key="1">
    <source>
        <dbReference type="SAM" id="MobiDB-lite"/>
    </source>
</evidence>
<keyword evidence="2" id="KW-0812">Transmembrane</keyword>
<proteinExistence type="predicted"/>